<name>A0ABC8W5N7_9POAL</name>
<evidence type="ECO:0000259" key="1">
    <source>
        <dbReference type="Pfam" id="PF00646"/>
    </source>
</evidence>
<dbReference type="InterPro" id="IPR001810">
    <property type="entry name" value="F-box_dom"/>
</dbReference>
<reference evidence="2" key="1">
    <citation type="submission" date="2024-10" db="EMBL/GenBank/DDBJ databases">
        <authorList>
            <person name="Ryan C."/>
        </authorList>
    </citation>
    <scope>NUCLEOTIDE SEQUENCE [LARGE SCALE GENOMIC DNA]</scope>
</reference>
<dbReference type="SUPFAM" id="SSF81383">
    <property type="entry name" value="F-box domain"/>
    <property type="match status" value="1"/>
</dbReference>
<protein>
    <recommendedName>
        <fullName evidence="1">F-box domain-containing protein</fullName>
    </recommendedName>
</protein>
<evidence type="ECO:0000313" key="2">
    <source>
        <dbReference type="EMBL" id="CAL4903075.1"/>
    </source>
</evidence>
<keyword evidence="3" id="KW-1185">Reference proteome</keyword>
<dbReference type="EMBL" id="OZ075121">
    <property type="protein sequence ID" value="CAL4903075.1"/>
    <property type="molecule type" value="Genomic_DNA"/>
</dbReference>
<dbReference type="Proteomes" id="UP001497457">
    <property type="component" value="Chromosome 11b"/>
</dbReference>
<dbReference type="PANTHER" id="PTHR32133:SF392">
    <property type="entry name" value="F-BOX DOMAIN-CONTAINING PROTEIN"/>
    <property type="match status" value="1"/>
</dbReference>
<evidence type="ECO:0000313" key="3">
    <source>
        <dbReference type="Proteomes" id="UP001497457"/>
    </source>
</evidence>
<sequence length="409" mass="45065">MPPPELSDDLVGEFLLRLPPDDPACLLRASLACKRWRRILADPAFRRRHRELHPAPSIVGFLRIVKGDPPYASRFVPNSPASNLPPARDLPGWLPYDCRHGRALFLTTSPGPGTELTYDLVVWDPLTNEQHCLPRLSPSPPTKFEDRLFNAAVLCAAAAEGCDHHHCHGGPFLVAFVWSRSTGLYRPRVTSACVYSSETGVWSEPTSVHHLGMHLDMSPCPAALVGDTLYFRCNWTRAFEFQLGARRLSIVDGPPPSLCQSFVISFMSMGDGELRAMDVEDEPSLCLRLWSREAAPYSDGVARWTRGRAIELETLLPDGALPVSRVPLAPARRIPSVILLGFAEGTDVIFVGTQTRGHRGAVYMVQLNAGRARKVFDKCTLVIPYTSFCIPVTDVASTSERAREGVSSA</sequence>
<feature type="domain" description="F-box" evidence="1">
    <location>
        <begin position="5"/>
        <end position="47"/>
    </location>
</feature>
<accession>A0ABC8W5N7</accession>
<dbReference type="Pfam" id="PF00646">
    <property type="entry name" value="F-box"/>
    <property type="match status" value="1"/>
</dbReference>
<dbReference type="InterPro" id="IPR036047">
    <property type="entry name" value="F-box-like_dom_sf"/>
</dbReference>
<proteinExistence type="predicted"/>
<dbReference type="Gene3D" id="1.20.1280.50">
    <property type="match status" value="1"/>
</dbReference>
<organism evidence="2 3">
    <name type="scientific">Urochloa decumbens</name>
    <dbReference type="NCBI Taxonomy" id="240449"/>
    <lineage>
        <taxon>Eukaryota</taxon>
        <taxon>Viridiplantae</taxon>
        <taxon>Streptophyta</taxon>
        <taxon>Embryophyta</taxon>
        <taxon>Tracheophyta</taxon>
        <taxon>Spermatophyta</taxon>
        <taxon>Magnoliopsida</taxon>
        <taxon>Liliopsida</taxon>
        <taxon>Poales</taxon>
        <taxon>Poaceae</taxon>
        <taxon>PACMAD clade</taxon>
        <taxon>Panicoideae</taxon>
        <taxon>Panicodae</taxon>
        <taxon>Paniceae</taxon>
        <taxon>Melinidinae</taxon>
        <taxon>Urochloa</taxon>
    </lineage>
</organism>
<dbReference type="AlphaFoldDB" id="A0ABC8W5N7"/>
<gene>
    <name evidence="2" type="ORF">URODEC1_LOCUS10328</name>
</gene>
<dbReference type="PANTHER" id="PTHR32133">
    <property type="entry name" value="OS07G0120400 PROTEIN"/>
    <property type="match status" value="1"/>
</dbReference>